<protein>
    <recommendedName>
        <fullName evidence="3">Carrier domain-containing protein</fullName>
    </recommendedName>
</protein>
<name>A0AAW6ZME4_9ACTO</name>
<accession>A0AAW6ZME4</accession>
<sequence>MMESKYFDVDPLEDIEFHLTEILGFIEAFEEQDLTEGDDEPIVDDFRVDVSRALSLICEACEKFGAEVSTTALTRAEMDEADAERAWEVAVGK</sequence>
<dbReference type="AlphaFoldDB" id="A0AAW6ZME4"/>
<reference evidence="1" key="1">
    <citation type="submission" date="2023-05" db="EMBL/GenBank/DDBJ databases">
        <title>Genomic Catalog of Human Bladder Bacteria.</title>
        <authorList>
            <person name="Du J."/>
        </authorList>
    </citation>
    <scope>NUCLEOTIDE SEQUENCE</scope>
    <source>
        <strain evidence="1">UMB1304A</strain>
    </source>
</reference>
<dbReference type="EMBL" id="JASPDQ010000014">
    <property type="protein sequence ID" value="MDK8602137.1"/>
    <property type="molecule type" value="Genomic_DNA"/>
</dbReference>
<dbReference type="Proteomes" id="UP001225576">
    <property type="component" value="Unassembled WGS sequence"/>
</dbReference>
<gene>
    <name evidence="1" type="ORF">QP858_06675</name>
</gene>
<comment type="caution">
    <text evidence="1">The sequence shown here is derived from an EMBL/GenBank/DDBJ whole genome shotgun (WGS) entry which is preliminary data.</text>
</comment>
<proteinExistence type="predicted"/>
<dbReference type="RefSeq" id="WP_285321524.1">
    <property type="nucleotide sequence ID" value="NZ_JASPDQ010000014.1"/>
</dbReference>
<evidence type="ECO:0000313" key="2">
    <source>
        <dbReference type="Proteomes" id="UP001225576"/>
    </source>
</evidence>
<evidence type="ECO:0008006" key="3">
    <source>
        <dbReference type="Google" id="ProtNLM"/>
    </source>
</evidence>
<evidence type="ECO:0000313" key="1">
    <source>
        <dbReference type="EMBL" id="MDK8602137.1"/>
    </source>
</evidence>
<organism evidence="1 2">
    <name type="scientific">Trueperella bernardiae</name>
    <dbReference type="NCBI Taxonomy" id="59561"/>
    <lineage>
        <taxon>Bacteria</taxon>
        <taxon>Bacillati</taxon>
        <taxon>Actinomycetota</taxon>
        <taxon>Actinomycetes</taxon>
        <taxon>Actinomycetales</taxon>
        <taxon>Actinomycetaceae</taxon>
        <taxon>Trueperella</taxon>
    </lineage>
</organism>